<feature type="region of interest" description="Disordered" evidence="7">
    <location>
        <begin position="272"/>
        <end position="312"/>
    </location>
</feature>
<dbReference type="PROSITE" id="PS00028">
    <property type="entry name" value="ZINC_FINGER_C2H2_1"/>
    <property type="match status" value="1"/>
</dbReference>
<feature type="compositionally biased region" description="Polar residues" evidence="7">
    <location>
        <begin position="14"/>
        <end position="23"/>
    </location>
</feature>
<dbReference type="Proteomes" id="UP001634007">
    <property type="component" value="Unassembled WGS sequence"/>
</dbReference>
<evidence type="ECO:0000313" key="10">
    <source>
        <dbReference type="Proteomes" id="UP001634007"/>
    </source>
</evidence>
<evidence type="ECO:0000256" key="1">
    <source>
        <dbReference type="ARBA" id="ARBA00004123"/>
    </source>
</evidence>
<dbReference type="GO" id="GO:0005634">
    <property type="term" value="C:nucleus"/>
    <property type="evidence" value="ECO:0007669"/>
    <property type="project" value="UniProtKB-SubCell"/>
</dbReference>
<keyword evidence="10" id="KW-1185">Reference proteome</keyword>
<dbReference type="InterPro" id="IPR036236">
    <property type="entry name" value="Znf_C2H2_sf"/>
</dbReference>
<name>A0ABD3IUF9_EUCGL</name>
<gene>
    <name evidence="9" type="ORF">ACJRO7_003061</name>
</gene>
<evidence type="ECO:0000256" key="6">
    <source>
        <dbReference type="PROSITE-ProRule" id="PRU00042"/>
    </source>
</evidence>
<sequence length="312" mass="32699">MGKAPVTIGDSCPLSDSSSNVSATPDHGDAACKRAVLAHDDAKNKMKMDEASGAAKADLMLDLTLVTVGSGHKQPSSSDKVAVVGEPSADRVFSCAYCKKGFATSQALGGHQNAHRHERMIAKREREIAAMSGYGPPSTLTYGCGGVNSPYSGVHRFPALGRLNRQALPGVGMDQPMVHRVQPSWNQPGSGVMQNGPWLGHPHTMPSSLPRSEGMPYALNNRFNNFNSAGFSGQAPPPAFNHSQEGGGAMMHSFQGPSSILSPDLGMSTVANGWGSSAGGSGSSRDLEVLLGKKRDVQPKTDHGEPDLTLKL</sequence>
<dbReference type="GO" id="GO:0008270">
    <property type="term" value="F:zinc ion binding"/>
    <property type="evidence" value="ECO:0007669"/>
    <property type="project" value="UniProtKB-KW"/>
</dbReference>
<evidence type="ECO:0000256" key="2">
    <source>
        <dbReference type="ARBA" id="ARBA00022723"/>
    </source>
</evidence>
<accession>A0ABD3IUF9</accession>
<proteinExistence type="predicted"/>
<dbReference type="PANTHER" id="PTHR47287:SF9">
    <property type="entry name" value="ZINC FINGER PROTEIN 4-LIKE"/>
    <property type="match status" value="1"/>
</dbReference>
<dbReference type="EMBL" id="JBJKBG010000010">
    <property type="protein sequence ID" value="KAL3717858.1"/>
    <property type="molecule type" value="Genomic_DNA"/>
</dbReference>
<feature type="domain" description="C2H2-type" evidence="8">
    <location>
        <begin position="93"/>
        <end position="120"/>
    </location>
</feature>
<dbReference type="InterPro" id="IPR044246">
    <property type="entry name" value="ZFP3-like"/>
</dbReference>
<dbReference type="Gene3D" id="3.30.160.60">
    <property type="entry name" value="Classic Zinc Finger"/>
    <property type="match status" value="1"/>
</dbReference>
<dbReference type="InterPro" id="IPR013087">
    <property type="entry name" value="Znf_C2H2_type"/>
</dbReference>
<dbReference type="SUPFAM" id="SSF57667">
    <property type="entry name" value="beta-beta-alpha zinc fingers"/>
    <property type="match status" value="1"/>
</dbReference>
<keyword evidence="5" id="KW-0539">Nucleus</keyword>
<keyword evidence="4" id="KW-0862">Zinc</keyword>
<evidence type="ECO:0000256" key="3">
    <source>
        <dbReference type="ARBA" id="ARBA00022771"/>
    </source>
</evidence>
<keyword evidence="3 6" id="KW-0863">Zinc-finger</keyword>
<keyword evidence="2" id="KW-0479">Metal-binding</keyword>
<evidence type="ECO:0000256" key="4">
    <source>
        <dbReference type="ARBA" id="ARBA00022833"/>
    </source>
</evidence>
<organism evidence="9 10">
    <name type="scientific">Eucalyptus globulus</name>
    <name type="common">Tasmanian blue gum</name>
    <dbReference type="NCBI Taxonomy" id="34317"/>
    <lineage>
        <taxon>Eukaryota</taxon>
        <taxon>Viridiplantae</taxon>
        <taxon>Streptophyta</taxon>
        <taxon>Embryophyta</taxon>
        <taxon>Tracheophyta</taxon>
        <taxon>Spermatophyta</taxon>
        <taxon>Magnoliopsida</taxon>
        <taxon>eudicotyledons</taxon>
        <taxon>Gunneridae</taxon>
        <taxon>Pentapetalae</taxon>
        <taxon>rosids</taxon>
        <taxon>malvids</taxon>
        <taxon>Myrtales</taxon>
        <taxon>Myrtaceae</taxon>
        <taxon>Myrtoideae</taxon>
        <taxon>Eucalypteae</taxon>
        <taxon>Eucalyptus</taxon>
    </lineage>
</organism>
<dbReference type="Pfam" id="PF13912">
    <property type="entry name" value="zf-C2H2_6"/>
    <property type="match status" value="1"/>
</dbReference>
<protein>
    <recommendedName>
        <fullName evidence="8">C2H2-type domain-containing protein</fullName>
    </recommendedName>
</protein>
<comment type="subcellular location">
    <subcellularLocation>
        <location evidence="1">Nucleus</location>
    </subcellularLocation>
</comment>
<feature type="region of interest" description="Disordered" evidence="7">
    <location>
        <begin position="1"/>
        <end position="28"/>
    </location>
</feature>
<dbReference type="PROSITE" id="PS50157">
    <property type="entry name" value="ZINC_FINGER_C2H2_2"/>
    <property type="match status" value="1"/>
</dbReference>
<dbReference type="AlphaFoldDB" id="A0ABD3IUF9"/>
<feature type="compositionally biased region" description="Basic and acidic residues" evidence="7">
    <location>
        <begin position="285"/>
        <end position="312"/>
    </location>
</feature>
<evidence type="ECO:0000259" key="8">
    <source>
        <dbReference type="PROSITE" id="PS50157"/>
    </source>
</evidence>
<evidence type="ECO:0000313" key="9">
    <source>
        <dbReference type="EMBL" id="KAL3717858.1"/>
    </source>
</evidence>
<evidence type="ECO:0000256" key="5">
    <source>
        <dbReference type="ARBA" id="ARBA00023242"/>
    </source>
</evidence>
<comment type="caution">
    <text evidence="9">The sequence shown here is derived from an EMBL/GenBank/DDBJ whole genome shotgun (WGS) entry which is preliminary data.</text>
</comment>
<reference evidence="9 10" key="1">
    <citation type="submission" date="2024-11" db="EMBL/GenBank/DDBJ databases">
        <title>Chromosome-level genome assembly of Eucalyptus globulus Labill. provides insights into its genome evolution.</title>
        <authorList>
            <person name="Li X."/>
        </authorList>
    </citation>
    <scope>NUCLEOTIDE SEQUENCE [LARGE SCALE GENOMIC DNA]</scope>
    <source>
        <strain evidence="9">CL2024</strain>
        <tissue evidence="9">Fresh tender leaves</tissue>
    </source>
</reference>
<dbReference type="PANTHER" id="PTHR47287">
    <property type="entry name" value="C2H2 AND C2HC ZINC FINGERS SUPERFAMILY PROTEIN"/>
    <property type="match status" value="1"/>
</dbReference>
<evidence type="ECO:0000256" key="7">
    <source>
        <dbReference type="SAM" id="MobiDB-lite"/>
    </source>
</evidence>